<dbReference type="PANTHER" id="PTHR43441:SF10">
    <property type="entry name" value="ACETYLTRANSFERASE"/>
    <property type="match status" value="1"/>
</dbReference>
<dbReference type="PANTHER" id="PTHR43441">
    <property type="entry name" value="RIBOSOMAL-PROTEIN-SERINE ACETYLTRANSFERASE"/>
    <property type="match status" value="1"/>
</dbReference>
<gene>
    <name evidence="2" type="ORF">F8O01_03545</name>
</gene>
<sequence>MAVIPTLTDAGVVVRGIRTRDARELESQLLANRQWLQPWEATNPDGTGRWDVRGSIRSLLQQANDRTALPFVIEVDGRLVGQLTVSGMAYGALSSATLGYWVAQAAAGRGVATIATALATDHCLMQLGMHRMEICIRPENDRSLRVVQKLGFRYEGLRRRYIHIDGDWRDHFCFAVVREEVPFGVLARWRAGDADPSLAEVTAHDVELSHHPMTRGSR</sequence>
<evidence type="ECO:0000259" key="1">
    <source>
        <dbReference type="PROSITE" id="PS51186"/>
    </source>
</evidence>
<dbReference type="AlphaFoldDB" id="A0A7J5C0J1"/>
<dbReference type="Proteomes" id="UP000467240">
    <property type="component" value="Unassembled WGS sequence"/>
</dbReference>
<dbReference type="InterPro" id="IPR016181">
    <property type="entry name" value="Acyl_CoA_acyltransferase"/>
</dbReference>
<feature type="domain" description="N-acetyltransferase" evidence="1">
    <location>
        <begin position="17"/>
        <end position="179"/>
    </location>
</feature>
<evidence type="ECO:0000313" key="3">
    <source>
        <dbReference type="Proteomes" id="UP000467240"/>
    </source>
</evidence>
<dbReference type="OrthoDB" id="5242221at2"/>
<dbReference type="InterPro" id="IPR051908">
    <property type="entry name" value="Ribosomal_N-acetyltransferase"/>
</dbReference>
<evidence type="ECO:0000313" key="2">
    <source>
        <dbReference type="EMBL" id="KAB1660407.1"/>
    </source>
</evidence>
<accession>A0A7J5C0J1</accession>
<dbReference type="EMBL" id="WBJZ01000003">
    <property type="protein sequence ID" value="KAB1660407.1"/>
    <property type="molecule type" value="Genomic_DNA"/>
</dbReference>
<dbReference type="RefSeq" id="WP_158039507.1">
    <property type="nucleotide sequence ID" value="NZ_JACCFV010000001.1"/>
</dbReference>
<proteinExistence type="predicted"/>
<dbReference type="SUPFAM" id="SSF55729">
    <property type="entry name" value="Acyl-CoA N-acyltransferases (Nat)"/>
    <property type="match status" value="1"/>
</dbReference>
<dbReference type="GO" id="GO:1990189">
    <property type="term" value="F:protein N-terminal-serine acetyltransferase activity"/>
    <property type="evidence" value="ECO:0007669"/>
    <property type="project" value="TreeGrafter"/>
</dbReference>
<dbReference type="GO" id="GO:0005737">
    <property type="term" value="C:cytoplasm"/>
    <property type="evidence" value="ECO:0007669"/>
    <property type="project" value="TreeGrafter"/>
</dbReference>
<name>A0A7J5C0J1_9MICO</name>
<organism evidence="2 3">
    <name type="scientific">Pseudoclavibacter chungangensis</name>
    <dbReference type="NCBI Taxonomy" id="587635"/>
    <lineage>
        <taxon>Bacteria</taxon>
        <taxon>Bacillati</taxon>
        <taxon>Actinomycetota</taxon>
        <taxon>Actinomycetes</taxon>
        <taxon>Micrococcales</taxon>
        <taxon>Microbacteriaceae</taxon>
        <taxon>Pseudoclavibacter</taxon>
    </lineage>
</organism>
<comment type="caution">
    <text evidence="2">The sequence shown here is derived from an EMBL/GenBank/DDBJ whole genome shotgun (WGS) entry which is preliminary data.</text>
</comment>
<keyword evidence="2" id="KW-0808">Transferase</keyword>
<dbReference type="Gene3D" id="3.40.630.30">
    <property type="match status" value="1"/>
</dbReference>
<reference evidence="2 3" key="1">
    <citation type="submission" date="2019-09" db="EMBL/GenBank/DDBJ databases">
        <title>Phylogeny of genus Pseudoclavibacter and closely related genus.</title>
        <authorList>
            <person name="Li Y."/>
        </authorList>
    </citation>
    <scope>NUCLEOTIDE SEQUENCE [LARGE SCALE GENOMIC DNA]</scope>
    <source>
        <strain evidence="2 3">DSM 23821</strain>
    </source>
</reference>
<dbReference type="GO" id="GO:0008999">
    <property type="term" value="F:protein-N-terminal-alanine acetyltransferase activity"/>
    <property type="evidence" value="ECO:0007669"/>
    <property type="project" value="TreeGrafter"/>
</dbReference>
<dbReference type="Pfam" id="PF13302">
    <property type="entry name" value="Acetyltransf_3"/>
    <property type="match status" value="1"/>
</dbReference>
<dbReference type="PROSITE" id="PS51186">
    <property type="entry name" value="GNAT"/>
    <property type="match status" value="1"/>
</dbReference>
<protein>
    <submittedName>
        <fullName evidence="2">GNAT family N-acetyltransferase</fullName>
    </submittedName>
</protein>
<dbReference type="InterPro" id="IPR000182">
    <property type="entry name" value="GNAT_dom"/>
</dbReference>
<keyword evidence="3" id="KW-1185">Reference proteome</keyword>